<proteinExistence type="inferred from homology"/>
<dbReference type="InterPro" id="IPR001109">
    <property type="entry name" value="Hydrogenase_HupF/HypC"/>
</dbReference>
<dbReference type="PRINTS" id="PR00445">
    <property type="entry name" value="HUPFHYPC"/>
</dbReference>
<comment type="similarity">
    <text evidence="1">Belongs to the HupF/HypC family.</text>
</comment>
<dbReference type="PANTHER" id="PTHR35177">
    <property type="entry name" value="HYDROGENASE MATURATION FACTOR HYBG"/>
    <property type="match status" value="1"/>
</dbReference>
<sequence length="79" mass="8914">MCLAIPSKIVRIDNMIATVDVYGARRDINLMLLPEEVGIGDYVLVHAGFALQKVDQDSAEESLRLIKETFEQNPYESFL</sequence>
<dbReference type="Gene3D" id="2.30.30.140">
    <property type="match status" value="1"/>
</dbReference>
<dbReference type="PROSITE" id="PS01097">
    <property type="entry name" value="HUPF_HYPC"/>
    <property type="match status" value="1"/>
</dbReference>
<dbReference type="Proteomes" id="UP000245125">
    <property type="component" value="Unassembled WGS sequence"/>
</dbReference>
<dbReference type="NCBIfam" id="TIGR00074">
    <property type="entry name" value="hypC_hupF"/>
    <property type="match status" value="1"/>
</dbReference>
<dbReference type="PANTHER" id="PTHR35177:SF2">
    <property type="entry name" value="HYDROGENASE MATURATION FACTOR HYBG"/>
    <property type="match status" value="1"/>
</dbReference>
<dbReference type="GO" id="GO:1902670">
    <property type="term" value="F:carbon dioxide binding"/>
    <property type="evidence" value="ECO:0007669"/>
    <property type="project" value="TreeGrafter"/>
</dbReference>
<dbReference type="Pfam" id="PF01455">
    <property type="entry name" value="HupF_HypC"/>
    <property type="match status" value="1"/>
</dbReference>
<reference evidence="3" key="1">
    <citation type="submission" date="2018-03" db="EMBL/GenBank/DDBJ databases">
        <authorList>
            <person name="Zecchin S."/>
        </authorList>
    </citation>
    <scope>NUCLEOTIDE SEQUENCE [LARGE SCALE GENOMIC DNA]</scope>
</reference>
<evidence type="ECO:0000313" key="2">
    <source>
        <dbReference type="EMBL" id="SPQ00262.1"/>
    </source>
</evidence>
<dbReference type="GO" id="GO:0051604">
    <property type="term" value="P:protein maturation"/>
    <property type="evidence" value="ECO:0007669"/>
    <property type="project" value="TreeGrafter"/>
</dbReference>
<organism evidence="2 3">
    <name type="scientific">Candidatus Sulfobium mesophilum</name>
    <dbReference type="NCBI Taxonomy" id="2016548"/>
    <lineage>
        <taxon>Bacteria</taxon>
        <taxon>Pseudomonadati</taxon>
        <taxon>Nitrospirota</taxon>
        <taxon>Nitrospiria</taxon>
        <taxon>Nitrospirales</taxon>
        <taxon>Nitrospiraceae</taxon>
        <taxon>Candidatus Sulfobium</taxon>
    </lineage>
</organism>
<evidence type="ECO:0000256" key="1">
    <source>
        <dbReference type="ARBA" id="ARBA00006018"/>
    </source>
</evidence>
<dbReference type="AlphaFoldDB" id="A0A2U3QFS5"/>
<dbReference type="EMBL" id="OUUY01000064">
    <property type="protein sequence ID" value="SPQ00262.1"/>
    <property type="molecule type" value="Genomic_DNA"/>
</dbReference>
<protein>
    <submittedName>
        <fullName evidence="2">Hydrogenase expression/formation protein HypC</fullName>
    </submittedName>
</protein>
<keyword evidence="3" id="KW-1185">Reference proteome</keyword>
<dbReference type="InterPro" id="IPR019812">
    <property type="entry name" value="Hydgase_assmbl_chp_CS"/>
</dbReference>
<gene>
    <name evidence="2" type="primary">hypC</name>
    <name evidence="2" type="ORF">NBG4_20068</name>
</gene>
<dbReference type="OrthoDB" id="9806017at2"/>
<name>A0A2U3QFS5_9BACT</name>
<accession>A0A2U3QFS5</accession>
<dbReference type="GO" id="GO:0005506">
    <property type="term" value="F:iron ion binding"/>
    <property type="evidence" value="ECO:0007669"/>
    <property type="project" value="TreeGrafter"/>
</dbReference>
<dbReference type="FunFam" id="2.30.30.140:FF:000022">
    <property type="entry name" value="Hydrogenase assembly chaperone HybG"/>
    <property type="match status" value="1"/>
</dbReference>
<evidence type="ECO:0000313" key="3">
    <source>
        <dbReference type="Proteomes" id="UP000245125"/>
    </source>
</evidence>
<dbReference type="SUPFAM" id="SSF159127">
    <property type="entry name" value="HupF/HypC-like"/>
    <property type="match status" value="1"/>
</dbReference>